<proteinExistence type="inferred from homology"/>
<protein>
    <recommendedName>
        <fullName evidence="9">Lipoprotein signal peptidase</fullName>
        <ecNumber evidence="9">3.4.23.36</ecNumber>
    </recommendedName>
    <alternativeName>
        <fullName evidence="9">Prolipoprotein signal peptidase</fullName>
    </alternativeName>
    <alternativeName>
        <fullName evidence="9">Signal peptidase II</fullName>
        <shortName evidence="9">SPase II</shortName>
    </alternativeName>
</protein>
<evidence type="ECO:0000256" key="7">
    <source>
        <dbReference type="ARBA" id="ARBA00022989"/>
    </source>
</evidence>
<evidence type="ECO:0000313" key="12">
    <source>
        <dbReference type="Proteomes" id="UP001057532"/>
    </source>
</evidence>
<comment type="function">
    <text evidence="9">This protein specifically catalyzes the removal of signal peptides from prolipoproteins.</text>
</comment>
<dbReference type="PRINTS" id="PR00781">
    <property type="entry name" value="LIPOSIGPTASE"/>
</dbReference>
<evidence type="ECO:0000256" key="6">
    <source>
        <dbReference type="ARBA" id="ARBA00022801"/>
    </source>
</evidence>
<dbReference type="PANTHER" id="PTHR33695:SF1">
    <property type="entry name" value="LIPOPROTEIN SIGNAL PEPTIDASE"/>
    <property type="match status" value="1"/>
</dbReference>
<gene>
    <name evidence="9 11" type="primary">lspA</name>
    <name evidence="11" type="ORF">M8332_03510</name>
</gene>
<keyword evidence="4 9" id="KW-0812">Transmembrane</keyword>
<evidence type="ECO:0000256" key="5">
    <source>
        <dbReference type="ARBA" id="ARBA00022750"/>
    </source>
</evidence>
<keyword evidence="12" id="KW-1185">Reference proteome</keyword>
<keyword evidence="2 9" id="KW-1003">Cell membrane</keyword>
<feature type="transmembrane region" description="Helical" evidence="9">
    <location>
        <begin position="57"/>
        <end position="86"/>
    </location>
</feature>
<feature type="active site" evidence="9">
    <location>
        <position position="136"/>
    </location>
</feature>
<accession>A0ABY5C3N4</accession>
<sequence>MRTKPRGRNLLVMLAGILGLILLDQLVKHWVRGHIAVGGHRTVISGLLSLTNLTNSGAAWSFLAGNSWIFVIIAVGAIGGFGWLLFQSRSEPGLLVAVGLMFAGTAGNLLDRLQWGAVTDFIQLDFMQFPIFNLADCYLTVGVILLLLHLLVKEN</sequence>
<dbReference type="EC" id="3.4.23.36" evidence="9"/>
<evidence type="ECO:0000256" key="8">
    <source>
        <dbReference type="ARBA" id="ARBA00023136"/>
    </source>
</evidence>
<evidence type="ECO:0000256" key="9">
    <source>
        <dbReference type="HAMAP-Rule" id="MF_00161"/>
    </source>
</evidence>
<dbReference type="PANTHER" id="PTHR33695">
    <property type="entry name" value="LIPOPROTEIN SIGNAL PEPTIDASE"/>
    <property type="match status" value="1"/>
</dbReference>
<feature type="active site" evidence="9">
    <location>
        <position position="120"/>
    </location>
</feature>
<evidence type="ECO:0000256" key="2">
    <source>
        <dbReference type="ARBA" id="ARBA00022475"/>
    </source>
</evidence>
<reference evidence="11" key="1">
    <citation type="submission" date="2022-05" db="EMBL/GenBank/DDBJ databases">
        <authorList>
            <person name="Oliphant S.A."/>
            <person name="Watson-Haigh N.S."/>
            <person name="Sumby K.M."/>
            <person name="Gardner J.M."/>
            <person name="Jiranek V."/>
        </authorList>
    </citation>
    <scope>NUCLEOTIDE SEQUENCE</scope>
    <source>
        <strain evidence="11">Ru20-1</strain>
    </source>
</reference>
<evidence type="ECO:0000313" key="11">
    <source>
        <dbReference type="EMBL" id="USS92715.1"/>
    </source>
</evidence>
<keyword evidence="6 9" id="KW-0378">Hydrolase</keyword>
<evidence type="ECO:0000256" key="1">
    <source>
        <dbReference type="ARBA" id="ARBA00006139"/>
    </source>
</evidence>
<comment type="pathway">
    <text evidence="9">Protein modification; lipoprotein biosynthesis (signal peptide cleavage).</text>
</comment>
<keyword evidence="5 9" id="KW-0064">Aspartyl protease</keyword>
<dbReference type="EMBL" id="CP097478">
    <property type="protein sequence ID" value="USS92715.1"/>
    <property type="molecule type" value="Genomic_DNA"/>
</dbReference>
<comment type="subcellular location">
    <subcellularLocation>
        <location evidence="9">Cell membrane</location>
        <topology evidence="9">Multi-pass membrane protein</topology>
    </subcellularLocation>
</comment>
<dbReference type="GO" id="GO:0004190">
    <property type="term" value="F:aspartic-type endopeptidase activity"/>
    <property type="evidence" value="ECO:0007669"/>
    <property type="project" value="UniProtKB-EC"/>
</dbReference>
<evidence type="ECO:0000256" key="10">
    <source>
        <dbReference type="RuleBase" id="RU004181"/>
    </source>
</evidence>
<feature type="transmembrane region" description="Helical" evidence="9">
    <location>
        <begin position="130"/>
        <end position="152"/>
    </location>
</feature>
<dbReference type="InterPro" id="IPR001872">
    <property type="entry name" value="Peptidase_A8"/>
</dbReference>
<comment type="similarity">
    <text evidence="1 9 10">Belongs to the peptidase A8 family.</text>
</comment>
<dbReference type="RefSeq" id="WP_252779456.1">
    <property type="nucleotide sequence ID" value="NZ_CP097478.1"/>
</dbReference>
<evidence type="ECO:0000256" key="3">
    <source>
        <dbReference type="ARBA" id="ARBA00022670"/>
    </source>
</evidence>
<keyword evidence="8 9" id="KW-0472">Membrane</keyword>
<name>A0ABY5C3N4_9LACO</name>
<keyword evidence="3 9" id="KW-0645">Protease</keyword>
<dbReference type="HAMAP" id="MF_00161">
    <property type="entry name" value="LspA"/>
    <property type="match status" value="1"/>
</dbReference>
<comment type="caution">
    <text evidence="9">Lacks conserved residue(s) required for the propagation of feature annotation.</text>
</comment>
<organism evidence="11 12">
    <name type="scientific">Fructilactobacillus ixorae</name>
    <dbReference type="NCBI Taxonomy" id="1750535"/>
    <lineage>
        <taxon>Bacteria</taxon>
        <taxon>Bacillati</taxon>
        <taxon>Bacillota</taxon>
        <taxon>Bacilli</taxon>
        <taxon>Lactobacillales</taxon>
        <taxon>Lactobacillaceae</taxon>
        <taxon>Fructilactobacillus</taxon>
    </lineage>
</organism>
<feature type="transmembrane region" description="Helical" evidence="9">
    <location>
        <begin position="93"/>
        <end position="110"/>
    </location>
</feature>
<dbReference type="NCBIfam" id="TIGR00077">
    <property type="entry name" value="lspA"/>
    <property type="match status" value="1"/>
</dbReference>
<keyword evidence="7 9" id="KW-1133">Transmembrane helix</keyword>
<dbReference type="Proteomes" id="UP001057532">
    <property type="component" value="Chromosome"/>
</dbReference>
<dbReference type="Pfam" id="PF01252">
    <property type="entry name" value="Peptidase_A8"/>
    <property type="match status" value="1"/>
</dbReference>
<comment type="catalytic activity">
    <reaction evidence="9">
        <text>Release of signal peptides from bacterial membrane prolipoproteins. Hydrolyzes -Xaa-Yaa-Zaa-|-(S,diacylglyceryl)Cys-, in which Xaa is hydrophobic (preferably Leu), and Yaa (Ala or Ser) and Zaa (Gly or Ala) have small, neutral side chains.</text>
        <dbReference type="EC" id="3.4.23.36"/>
    </reaction>
</comment>
<evidence type="ECO:0000256" key="4">
    <source>
        <dbReference type="ARBA" id="ARBA00022692"/>
    </source>
</evidence>